<evidence type="ECO:0000313" key="5">
    <source>
        <dbReference type="EMBL" id="HJE25542.1"/>
    </source>
</evidence>
<feature type="compositionally biased region" description="Low complexity" evidence="3">
    <location>
        <begin position="11"/>
        <end position="26"/>
    </location>
</feature>
<keyword evidence="1 5" id="KW-0808">Transferase</keyword>
<name>A0A921E5R9_9HYPH</name>
<dbReference type="Pfam" id="PF05175">
    <property type="entry name" value="MTS"/>
    <property type="match status" value="1"/>
</dbReference>
<dbReference type="Proteomes" id="UP000742631">
    <property type="component" value="Unassembled WGS sequence"/>
</dbReference>
<gene>
    <name evidence="5" type="ORF">K8W01_17980</name>
</gene>
<organism evidence="5 6">
    <name type="scientific">Methylorubrum populi</name>
    <dbReference type="NCBI Taxonomy" id="223967"/>
    <lineage>
        <taxon>Bacteria</taxon>
        <taxon>Pseudomonadati</taxon>
        <taxon>Pseudomonadota</taxon>
        <taxon>Alphaproteobacteria</taxon>
        <taxon>Hyphomicrobiales</taxon>
        <taxon>Methylobacteriaceae</taxon>
        <taxon>Methylorubrum</taxon>
    </lineage>
</organism>
<dbReference type="PROSITE" id="PS00092">
    <property type="entry name" value="N6_MTASE"/>
    <property type="match status" value="1"/>
</dbReference>
<dbReference type="CDD" id="cd02440">
    <property type="entry name" value="AdoMet_MTases"/>
    <property type="match status" value="1"/>
</dbReference>
<dbReference type="GO" id="GO:0003676">
    <property type="term" value="F:nucleic acid binding"/>
    <property type="evidence" value="ECO:0007669"/>
    <property type="project" value="InterPro"/>
</dbReference>
<accession>A0A921E5R9</accession>
<proteinExistence type="predicted"/>
<dbReference type="InterPro" id="IPR007848">
    <property type="entry name" value="Small_mtfrase_dom"/>
</dbReference>
<reference evidence="5" key="2">
    <citation type="submission" date="2021-09" db="EMBL/GenBank/DDBJ databases">
        <authorList>
            <person name="Gilroy R."/>
        </authorList>
    </citation>
    <scope>NUCLEOTIDE SEQUENCE</scope>
    <source>
        <strain evidence="5">316</strain>
    </source>
</reference>
<evidence type="ECO:0000313" key="6">
    <source>
        <dbReference type="Proteomes" id="UP000742631"/>
    </source>
</evidence>
<evidence type="ECO:0000256" key="3">
    <source>
        <dbReference type="SAM" id="MobiDB-lite"/>
    </source>
</evidence>
<dbReference type="EMBL" id="DYYG01000057">
    <property type="protein sequence ID" value="HJE25542.1"/>
    <property type="molecule type" value="Genomic_DNA"/>
</dbReference>
<dbReference type="Gene3D" id="3.40.50.150">
    <property type="entry name" value="Vaccinia Virus protein VP39"/>
    <property type="match status" value="1"/>
</dbReference>
<dbReference type="InterPro" id="IPR050320">
    <property type="entry name" value="N5-glutamine_MTase"/>
</dbReference>
<dbReference type="InterPro" id="IPR029063">
    <property type="entry name" value="SAM-dependent_MTases_sf"/>
</dbReference>
<dbReference type="GO" id="GO:0032259">
    <property type="term" value="P:methylation"/>
    <property type="evidence" value="ECO:0007669"/>
    <property type="project" value="UniProtKB-KW"/>
</dbReference>
<dbReference type="PANTHER" id="PTHR18895:SF74">
    <property type="entry name" value="MTRF1L RELEASE FACTOR GLUTAMINE METHYLTRANSFERASE"/>
    <property type="match status" value="1"/>
</dbReference>
<reference evidence="5" key="1">
    <citation type="journal article" date="2021" name="PeerJ">
        <title>Extensive microbial diversity within the chicken gut microbiome revealed by metagenomics and culture.</title>
        <authorList>
            <person name="Gilroy R."/>
            <person name="Ravi A."/>
            <person name="Getino M."/>
            <person name="Pursley I."/>
            <person name="Horton D.L."/>
            <person name="Alikhan N.F."/>
            <person name="Baker D."/>
            <person name="Gharbi K."/>
            <person name="Hall N."/>
            <person name="Watson M."/>
            <person name="Adriaenssens E.M."/>
            <person name="Foster-Nyarko E."/>
            <person name="Jarju S."/>
            <person name="Secka A."/>
            <person name="Antonio M."/>
            <person name="Oren A."/>
            <person name="Chaudhuri R.R."/>
            <person name="La Ragione R."/>
            <person name="Hildebrand F."/>
            <person name="Pallen M.J."/>
        </authorList>
    </citation>
    <scope>NUCLEOTIDE SEQUENCE</scope>
    <source>
        <strain evidence="5">316</strain>
    </source>
</reference>
<dbReference type="PANTHER" id="PTHR18895">
    <property type="entry name" value="HEMK METHYLTRANSFERASE"/>
    <property type="match status" value="1"/>
</dbReference>
<dbReference type="SUPFAM" id="SSF53335">
    <property type="entry name" value="S-adenosyl-L-methionine-dependent methyltransferases"/>
    <property type="match status" value="1"/>
</dbReference>
<evidence type="ECO:0000256" key="2">
    <source>
        <dbReference type="ARBA" id="ARBA00022691"/>
    </source>
</evidence>
<sequence>MSDTELLSRPAAGSSASGEEARSGGSQEEALLALVQAVRASGYRFTTVTPATHARVNARPGNATARSLRDVLGWSRPFAQDLIPTQITTLMERAGVLDRSEGPDGPMFKAKIRLSSLDDELFLHAAYPPLAADAVFFGPDTVRFAEAVTGHLEERARSGQPAPRRVADIGCGSGAAGILVAKRVPEAEIVLVDINPAALRAATVNARLAGVENVRAVHSDMLTGVEGSFDLIVSNPPFMVDAGGRAYRHGGGPLGAGLSLRVVEAAAERLAPGGSLVLFTGSAIVDGHDGFREEAGAICAQAGLDWSYREFDPDEYGEELDDPGYAEAERIALVILTATRPASR</sequence>
<evidence type="ECO:0000256" key="1">
    <source>
        <dbReference type="ARBA" id="ARBA00022603"/>
    </source>
</evidence>
<dbReference type="AlphaFoldDB" id="A0A921E5R9"/>
<dbReference type="GO" id="GO:0036009">
    <property type="term" value="F:protein-glutamine N-methyltransferase activity"/>
    <property type="evidence" value="ECO:0007669"/>
    <property type="project" value="TreeGrafter"/>
</dbReference>
<feature type="region of interest" description="Disordered" evidence="3">
    <location>
        <begin position="1"/>
        <end position="26"/>
    </location>
</feature>
<keyword evidence="1 5" id="KW-0489">Methyltransferase</keyword>
<dbReference type="InterPro" id="IPR002052">
    <property type="entry name" value="DNA_methylase_N6_adenine_CS"/>
</dbReference>
<comment type="caution">
    <text evidence="5">The sequence shown here is derived from an EMBL/GenBank/DDBJ whole genome shotgun (WGS) entry which is preliminary data.</text>
</comment>
<evidence type="ECO:0000259" key="4">
    <source>
        <dbReference type="Pfam" id="PF05175"/>
    </source>
</evidence>
<feature type="domain" description="Methyltransferase small" evidence="4">
    <location>
        <begin position="162"/>
        <end position="278"/>
    </location>
</feature>
<keyword evidence="2" id="KW-0949">S-adenosyl-L-methionine</keyword>
<protein>
    <submittedName>
        <fullName evidence="5">Methyltransferase</fullName>
    </submittedName>
</protein>